<dbReference type="Gene3D" id="3.40.50.150">
    <property type="entry name" value="Vaccinia Virus protein VP39"/>
    <property type="match status" value="1"/>
</dbReference>
<dbReference type="AlphaFoldDB" id="A0A6J6D8V3"/>
<dbReference type="GO" id="GO:0032259">
    <property type="term" value="P:methylation"/>
    <property type="evidence" value="ECO:0007669"/>
    <property type="project" value="UniProtKB-KW"/>
</dbReference>
<evidence type="ECO:0000313" key="3">
    <source>
        <dbReference type="EMBL" id="CAB4558028.1"/>
    </source>
</evidence>
<name>A0A6J6D8V3_9ZZZZ</name>
<dbReference type="PANTHER" id="PTHR43648">
    <property type="entry name" value="ELECTRON TRANSFER FLAVOPROTEIN BETA SUBUNIT LYSINE METHYLTRANSFERASE"/>
    <property type="match status" value="1"/>
</dbReference>
<evidence type="ECO:0000256" key="2">
    <source>
        <dbReference type="ARBA" id="ARBA00022679"/>
    </source>
</evidence>
<dbReference type="GO" id="GO:0008276">
    <property type="term" value="F:protein methyltransferase activity"/>
    <property type="evidence" value="ECO:0007669"/>
    <property type="project" value="TreeGrafter"/>
</dbReference>
<dbReference type="EMBL" id="CAEZTC010000060">
    <property type="protein sequence ID" value="CAB4558028.1"/>
    <property type="molecule type" value="Genomic_DNA"/>
</dbReference>
<dbReference type="CDD" id="cd02440">
    <property type="entry name" value="AdoMet_MTases"/>
    <property type="match status" value="1"/>
</dbReference>
<evidence type="ECO:0000256" key="1">
    <source>
        <dbReference type="ARBA" id="ARBA00022603"/>
    </source>
</evidence>
<reference evidence="3" key="1">
    <citation type="submission" date="2020-05" db="EMBL/GenBank/DDBJ databases">
        <authorList>
            <person name="Chiriac C."/>
            <person name="Salcher M."/>
            <person name="Ghai R."/>
            <person name="Kavagutti S V."/>
        </authorList>
    </citation>
    <scope>NUCLEOTIDE SEQUENCE</scope>
</reference>
<organism evidence="3">
    <name type="scientific">freshwater metagenome</name>
    <dbReference type="NCBI Taxonomy" id="449393"/>
    <lineage>
        <taxon>unclassified sequences</taxon>
        <taxon>metagenomes</taxon>
        <taxon>ecological metagenomes</taxon>
    </lineage>
</organism>
<proteinExistence type="predicted"/>
<protein>
    <submittedName>
        <fullName evidence="3">Unannotated protein</fullName>
    </submittedName>
</protein>
<dbReference type="SUPFAM" id="SSF53335">
    <property type="entry name" value="S-adenosyl-L-methionine-dependent methyltransferases"/>
    <property type="match status" value="1"/>
</dbReference>
<dbReference type="InterPro" id="IPR029063">
    <property type="entry name" value="SAM-dependent_MTases_sf"/>
</dbReference>
<dbReference type="InterPro" id="IPR050078">
    <property type="entry name" value="Ribosomal_L11_MeTrfase_PrmA"/>
</dbReference>
<keyword evidence="2" id="KW-0808">Transferase</keyword>
<dbReference type="Pfam" id="PF06325">
    <property type="entry name" value="PrmA"/>
    <property type="match status" value="1"/>
</dbReference>
<dbReference type="PANTHER" id="PTHR43648:SF1">
    <property type="entry name" value="ELECTRON TRANSFER FLAVOPROTEIN BETA SUBUNIT LYSINE METHYLTRANSFERASE"/>
    <property type="match status" value="1"/>
</dbReference>
<accession>A0A6J6D8V3</accession>
<gene>
    <name evidence="3" type="ORF">UFOPK1572_00625</name>
</gene>
<sequence length="272" mass="29984">MTDASWTLIDVTVRDEESEIISDFLWSHGVVAIEEIAQERGMLCLRSSVGEQPQEFLALLQDAFPHVASAIVQVDKSVSETWRQFAQPTWVDDDLVIVPQWLSVPEASRVLLIEPLDTFGLGNHPTTVLALRLSMRHIHKQSEVFDLGSGSGILAIATAKYLHCTALAFDIAHGAQKALHLNAELNDVTQVSWSEGYPQHTVDAVLANILAPVLIEHATRILSTVRNGGVVILSGMRLDQVDNVVKHFPDCEQLETMELDGWVAVALRKGEI</sequence>
<keyword evidence="1" id="KW-0489">Methyltransferase</keyword>